<gene>
    <name evidence="2" type="ORF">L873DRAFT_79814</name>
</gene>
<organism evidence="2 3">
    <name type="scientific">Choiromyces venosus 120613-1</name>
    <dbReference type="NCBI Taxonomy" id="1336337"/>
    <lineage>
        <taxon>Eukaryota</taxon>
        <taxon>Fungi</taxon>
        <taxon>Dikarya</taxon>
        <taxon>Ascomycota</taxon>
        <taxon>Pezizomycotina</taxon>
        <taxon>Pezizomycetes</taxon>
        <taxon>Pezizales</taxon>
        <taxon>Tuberaceae</taxon>
        <taxon>Choiromyces</taxon>
    </lineage>
</organism>
<dbReference type="AlphaFoldDB" id="A0A3N4J4J9"/>
<dbReference type="Proteomes" id="UP000276215">
    <property type="component" value="Unassembled WGS sequence"/>
</dbReference>
<feature type="region of interest" description="Disordered" evidence="1">
    <location>
        <begin position="118"/>
        <end position="141"/>
    </location>
</feature>
<proteinExistence type="predicted"/>
<sequence>MKRIQQGGEIERAKQVVIGKLSRNRIPRGNPTLLKMRNQHHSVREHLHASGGSDSDSDSDFHSNFEPVHTHSSQTPAPLSPARSQSCQPSIRYFLHWEHSHYHNHMLGCGRLPLPSRPSYPPAPSPKASRGISPGRCCGST</sequence>
<dbReference type="EMBL" id="ML120457">
    <property type="protein sequence ID" value="RPA93242.1"/>
    <property type="molecule type" value="Genomic_DNA"/>
</dbReference>
<feature type="region of interest" description="Disordered" evidence="1">
    <location>
        <begin position="22"/>
        <end position="85"/>
    </location>
</feature>
<name>A0A3N4J4J9_9PEZI</name>
<feature type="compositionally biased region" description="Polar residues" evidence="1">
    <location>
        <begin position="70"/>
        <end position="85"/>
    </location>
</feature>
<accession>A0A3N4J4J9</accession>
<reference evidence="2 3" key="1">
    <citation type="journal article" date="2018" name="Nat. Ecol. Evol.">
        <title>Pezizomycetes genomes reveal the molecular basis of ectomycorrhizal truffle lifestyle.</title>
        <authorList>
            <person name="Murat C."/>
            <person name="Payen T."/>
            <person name="Noel B."/>
            <person name="Kuo A."/>
            <person name="Morin E."/>
            <person name="Chen J."/>
            <person name="Kohler A."/>
            <person name="Krizsan K."/>
            <person name="Balestrini R."/>
            <person name="Da Silva C."/>
            <person name="Montanini B."/>
            <person name="Hainaut M."/>
            <person name="Levati E."/>
            <person name="Barry K.W."/>
            <person name="Belfiori B."/>
            <person name="Cichocki N."/>
            <person name="Clum A."/>
            <person name="Dockter R.B."/>
            <person name="Fauchery L."/>
            <person name="Guy J."/>
            <person name="Iotti M."/>
            <person name="Le Tacon F."/>
            <person name="Lindquist E.A."/>
            <person name="Lipzen A."/>
            <person name="Malagnac F."/>
            <person name="Mello A."/>
            <person name="Molinier V."/>
            <person name="Miyauchi S."/>
            <person name="Poulain J."/>
            <person name="Riccioni C."/>
            <person name="Rubini A."/>
            <person name="Sitrit Y."/>
            <person name="Splivallo R."/>
            <person name="Traeger S."/>
            <person name="Wang M."/>
            <person name="Zifcakova L."/>
            <person name="Wipf D."/>
            <person name="Zambonelli A."/>
            <person name="Paolocci F."/>
            <person name="Nowrousian M."/>
            <person name="Ottonello S."/>
            <person name="Baldrian P."/>
            <person name="Spatafora J.W."/>
            <person name="Henrissat B."/>
            <person name="Nagy L.G."/>
            <person name="Aury J.M."/>
            <person name="Wincker P."/>
            <person name="Grigoriev I.V."/>
            <person name="Bonfante P."/>
            <person name="Martin F.M."/>
        </authorList>
    </citation>
    <scope>NUCLEOTIDE SEQUENCE [LARGE SCALE GENOMIC DNA]</scope>
    <source>
        <strain evidence="2 3">120613-1</strain>
    </source>
</reference>
<protein>
    <submittedName>
        <fullName evidence="2">Uncharacterized protein</fullName>
    </submittedName>
</protein>
<evidence type="ECO:0000313" key="3">
    <source>
        <dbReference type="Proteomes" id="UP000276215"/>
    </source>
</evidence>
<evidence type="ECO:0000313" key="2">
    <source>
        <dbReference type="EMBL" id="RPA93242.1"/>
    </source>
</evidence>
<keyword evidence="3" id="KW-1185">Reference proteome</keyword>
<evidence type="ECO:0000256" key="1">
    <source>
        <dbReference type="SAM" id="MobiDB-lite"/>
    </source>
</evidence>